<feature type="compositionally biased region" description="Polar residues" evidence="1">
    <location>
        <begin position="600"/>
        <end position="644"/>
    </location>
</feature>
<gene>
    <name evidence="3" type="ORF">RDB_LOCUS36401</name>
</gene>
<feature type="region of interest" description="Disordered" evidence="1">
    <location>
        <begin position="135"/>
        <end position="255"/>
    </location>
</feature>
<feature type="compositionally biased region" description="Polar residues" evidence="1">
    <location>
        <begin position="237"/>
        <end position="246"/>
    </location>
</feature>
<feature type="compositionally biased region" description="Basic and acidic residues" evidence="1">
    <location>
        <begin position="1205"/>
        <end position="1222"/>
    </location>
</feature>
<feature type="compositionally biased region" description="Gly residues" evidence="1">
    <location>
        <begin position="773"/>
        <end position="786"/>
    </location>
</feature>
<accession>A0A8H2WT19</accession>
<feature type="compositionally biased region" description="Basic and acidic residues" evidence="1">
    <location>
        <begin position="855"/>
        <end position="870"/>
    </location>
</feature>
<feature type="compositionally biased region" description="Polar residues" evidence="1">
    <location>
        <begin position="167"/>
        <end position="200"/>
    </location>
</feature>
<protein>
    <submittedName>
        <fullName evidence="3">Uncharacterized protein</fullName>
    </submittedName>
</protein>
<reference evidence="3" key="1">
    <citation type="submission" date="2021-01" db="EMBL/GenBank/DDBJ databases">
        <authorList>
            <person name="Kaushik A."/>
        </authorList>
    </citation>
    <scope>NUCLEOTIDE SEQUENCE</scope>
    <source>
        <strain evidence="3">AG2-2IIIB</strain>
    </source>
</reference>
<feature type="region of interest" description="Disordered" evidence="1">
    <location>
        <begin position="45"/>
        <end position="69"/>
    </location>
</feature>
<feature type="region of interest" description="Disordered" evidence="1">
    <location>
        <begin position="1161"/>
        <end position="1222"/>
    </location>
</feature>
<feature type="compositionally biased region" description="Low complexity" evidence="1">
    <location>
        <begin position="586"/>
        <end position="599"/>
    </location>
</feature>
<evidence type="ECO:0000313" key="3">
    <source>
        <dbReference type="EMBL" id="CAE6400952.1"/>
    </source>
</evidence>
<keyword evidence="2" id="KW-1133">Transmembrane helix</keyword>
<evidence type="ECO:0000313" key="4">
    <source>
        <dbReference type="Proteomes" id="UP000663843"/>
    </source>
</evidence>
<evidence type="ECO:0000256" key="2">
    <source>
        <dbReference type="SAM" id="Phobius"/>
    </source>
</evidence>
<keyword evidence="2" id="KW-0472">Membrane</keyword>
<feature type="compositionally biased region" description="Low complexity" evidence="1">
    <location>
        <begin position="669"/>
        <end position="681"/>
    </location>
</feature>
<feature type="region of interest" description="Disordered" evidence="1">
    <location>
        <begin position="1"/>
        <end position="20"/>
    </location>
</feature>
<feature type="region of interest" description="Disordered" evidence="1">
    <location>
        <begin position="769"/>
        <end position="796"/>
    </location>
</feature>
<dbReference type="AlphaFoldDB" id="A0A8H2WT19"/>
<feature type="compositionally biased region" description="Basic and acidic residues" evidence="1">
    <location>
        <begin position="10"/>
        <end position="20"/>
    </location>
</feature>
<keyword evidence="2" id="KW-0812">Transmembrane</keyword>
<evidence type="ECO:0000256" key="1">
    <source>
        <dbReference type="SAM" id="MobiDB-lite"/>
    </source>
</evidence>
<sequence length="1222" mass="129528">MAALTAEDQGEGRDILKRQKCDNGVPVSTRYEVSTITTYFVSHSDYIPPTHSTDPPPETPRPTPTSWSRYTFRDHQPATIPSRTSTTWLPPKKSVVSTTIEVIPKPRAIQAVPVTITRTIVTRVPVETVYSCPLRSAPEPLTSRHDDPTSRSSRVPPTSREPPTSHTPPSSWIEPTSRSMNTTETYRPPSTSHRPMTSSREPWYPSSSMPSTPSSRSRPTEAPSTSPPPITLPTSSVRPHTSSAPNSTTTYTWPPTTTSPPYSECVYTLFDGTVPYGNYTASCTSSTMSGSWCSVPYRSGGWELVPCTSTYTNTSSILTNTTTPTQTITSWPCSSYVPGREAWVGVSCTSSINTTSSTWPCSSYVPSLERWVPASCTSTSSIERCSSYLGSRSGWAAVPCTSTQTITTAPTVTTTPTLTHSRSCSTYVEDLKTWLPMPCNTITTVPTSITTPTIIITPNVTVTPTITEAPITDAPTITRRPITSYSRYCNTYIPELDLWLPAPCTTASPAPLMCFNEDLDTWIPCASVSRTSDTDTSSHTITETSNTRPIFITNTRTPYTPTRTHLPQTLFPTGIDTELSLTVEPTQTQGTETHTLTQTRPPHQSSVASISTSDDFTLTSSENPGSSPVVKPSSTRRVEYTSTREPQHTPQVHPTTTRNVETTLEPTHSSVSSPLAQSPSSQRILTSSFTIPTGGVVTFPSPSSTITPIPSGIRSGTLAGIIVGSIIGVVGLLGLAAFLMKSFSGNRGHDLFGPCGGYQAAAGGSIGGRDDGGNGNGNGGGAGGSSGMSENRNDSPLRSALRNRNMVSAGGWSDASWNPAYAYTGVAVAAAAAATTANNQRGRQSEPNGRYADGGLRDEDTPDAVPRRYADGGLAGPDSHYDAGTNNHPYGNQDLRQLISRSEVQFDPYHDLPVRQDPVPVGPNITRQSAYSSAGASLSPSGPAPSYHSTPGNLATGYPNLQLPQIDTSVFLSTAGGISTTSFAASSIDQPTGVQPPAPSNVYQNSPPHAYGGNNGIGGVATYQSQPFVPSDIQRPPYWESSIAAASVDSLPQHGNIPRYSAFTDAGNSLGVGSSSALGFNNAAGIGSPPAPELALGTGSMGAQSPGVVSPTWNPVGVTEFGQTVIGSFSAQADPTTCISDSGVPDAPRNLHQGLTRLSTELASTEGRDIDSASPRSASRASARPPRVSGPRMRPPRTPTSMSRLDSRRSLPPAYEERQIDP</sequence>
<feature type="compositionally biased region" description="Low complexity" evidence="1">
    <location>
        <begin position="150"/>
        <end position="164"/>
    </location>
</feature>
<feature type="compositionally biased region" description="Low complexity" evidence="1">
    <location>
        <begin position="929"/>
        <end position="947"/>
    </location>
</feature>
<feature type="compositionally biased region" description="Pro residues" evidence="1">
    <location>
        <begin position="54"/>
        <end position="63"/>
    </location>
</feature>
<comment type="caution">
    <text evidence="3">The sequence shown here is derived from an EMBL/GenBank/DDBJ whole genome shotgun (WGS) entry which is preliminary data.</text>
</comment>
<dbReference type="EMBL" id="CAJMWT010001428">
    <property type="protein sequence ID" value="CAE6400952.1"/>
    <property type="molecule type" value="Genomic_DNA"/>
</dbReference>
<organism evidence="3 4">
    <name type="scientific">Rhizoctonia solani</name>
    <dbReference type="NCBI Taxonomy" id="456999"/>
    <lineage>
        <taxon>Eukaryota</taxon>
        <taxon>Fungi</taxon>
        <taxon>Dikarya</taxon>
        <taxon>Basidiomycota</taxon>
        <taxon>Agaricomycotina</taxon>
        <taxon>Agaricomycetes</taxon>
        <taxon>Cantharellales</taxon>
        <taxon>Ceratobasidiaceae</taxon>
        <taxon>Rhizoctonia</taxon>
    </lineage>
</organism>
<proteinExistence type="predicted"/>
<feature type="region of interest" description="Disordered" evidence="1">
    <location>
        <begin position="910"/>
        <end position="951"/>
    </location>
</feature>
<feature type="compositionally biased region" description="Polar residues" evidence="1">
    <location>
        <begin position="838"/>
        <end position="847"/>
    </location>
</feature>
<feature type="region of interest" description="Disordered" evidence="1">
    <location>
        <begin position="586"/>
        <end position="681"/>
    </location>
</feature>
<feature type="transmembrane region" description="Helical" evidence="2">
    <location>
        <begin position="718"/>
        <end position="739"/>
    </location>
</feature>
<feature type="compositionally biased region" description="Low complexity" evidence="1">
    <location>
        <begin position="648"/>
        <end position="657"/>
    </location>
</feature>
<feature type="compositionally biased region" description="Low complexity" evidence="1">
    <location>
        <begin position="205"/>
        <end position="224"/>
    </location>
</feature>
<name>A0A8H2WT19_9AGAM</name>
<feature type="compositionally biased region" description="Low complexity" evidence="1">
    <location>
        <begin position="1172"/>
        <end position="1192"/>
    </location>
</feature>
<feature type="compositionally biased region" description="Polar residues" evidence="1">
    <location>
        <begin position="658"/>
        <end position="668"/>
    </location>
</feature>
<dbReference type="Proteomes" id="UP000663843">
    <property type="component" value="Unassembled WGS sequence"/>
</dbReference>
<feature type="region of interest" description="Disordered" evidence="1">
    <location>
        <begin position="835"/>
        <end position="893"/>
    </location>
</feature>